<gene>
    <name evidence="12" type="primary">CO</name>
</gene>
<dbReference type="GO" id="GO:0003700">
    <property type="term" value="F:DNA-binding transcription factor activity"/>
    <property type="evidence" value="ECO:0007669"/>
    <property type="project" value="TreeGrafter"/>
</dbReference>
<dbReference type="Pfam" id="PF00643">
    <property type="entry name" value="zf-B_box"/>
    <property type="match status" value="1"/>
</dbReference>
<reference evidence="12" key="1">
    <citation type="submission" date="2009-08" db="EMBL/GenBank/DDBJ databases">
        <title>Floral integrator genes in Magnolia virginiana.</title>
        <authorList>
            <person name="Quinones A.E."/>
            <person name="Metzger J.D."/>
        </authorList>
    </citation>
    <scope>NUCLEOTIDE SEQUENCE</scope>
</reference>
<dbReference type="InterPro" id="IPR045281">
    <property type="entry name" value="CONSTANS-like"/>
</dbReference>
<name>C9EF55_MAGVI</name>
<feature type="domain" description="B box-type" evidence="10">
    <location>
        <begin position="9"/>
        <end position="56"/>
    </location>
</feature>
<keyword evidence="3" id="KW-0479">Metal-binding</keyword>
<evidence type="ECO:0000256" key="4">
    <source>
        <dbReference type="ARBA" id="ARBA00022771"/>
    </source>
</evidence>
<dbReference type="PANTHER" id="PTHR31319:SF39">
    <property type="entry name" value="ZINC FINGER PROTEIN CONSTANS-LIKE 1"/>
    <property type="match status" value="1"/>
</dbReference>
<protein>
    <submittedName>
        <fullName evidence="12">CONSTANS</fullName>
    </submittedName>
</protein>
<feature type="domain" description="CCT" evidence="11">
    <location>
        <begin position="296"/>
        <end position="338"/>
    </location>
</feature>
<comment type="subcellular location">
    <subcellularLocation>
        <location evidence="1 8">Nucleus</location>
    </subcellularLocation>
</comment>
<keyword evidence="4 7" id="KW-0863">Zinc-finger</keyword>
<dbReference type="InterPro" id="IPR000315">
    <property type="entry name" value="Znf_B-box"/>
</dbReference>
<proteinExistence type="evidence at transcript level"/>
<dbReference type="GO" id="GO:0009909">
    <property type="term" value="P:regulation of flower development"/>
    <property type="evidence" value="ECO:0007669"/>
    <property type="project" value="InterPro"/>
</dbReference>
<dbReference type="Pfam" id="PF06203">
    <property type="entry name" value="CCT"/>
    <property type="match status" value="1"/>
</dbReference>
<dbReference type="GO" id="GO:0005634">
    <property type="term" value="C:nucleus"/>
    <property type="evidence" value="ECO:0007669"/>
    <property type="project" value="UniProtKB-SubCell"/>
</dbReference>
<comment type="similarity">
    <text evidence="2">Belongs to the CONSTANS family.</text>
</comment>
<evidence type="ECO:0000256" key="9">
    <source>
        <dbReference type="SAM" id="MobiDB-lite"/>
    </source>
</evidence>
<organism evidence="12">
    <name type="scientific">Magnolia virginiana</name>
    <name type="common">Sweetbay magnolia</name>
    <name type="synonym">Magnolia glauca</name>
    <dbReference type="NCBI Taxonomy" id="3412"/>
    <lineage>
        <taxon>Eukaryota</taxon>
        <taxon>Viridiplantae</taxon>
        <taxon>Streptophyta</taxon>
        <taxon>Embryophyta</taxon>
        <taxon>Tracheophyta</taxon>
        <taxon>Spermatophyta</taxon>
        <taxon>Magnoliopsida</taxon>
        <taxon>Magnoliidae</taxon>
        <taxon>Magnoliales</taxon>
        <taxon>Magnoliaceae</taxon>
        <taxon>Magnolia</taxon>
    </lineage>
</organism>
<dbReference type="EMBL" id="GQ489239">
    <property type="protein sequence ID" value="ACV88633.1"/>
    <property type="molecule type" value="mRNA"/>
</dbReference>
<dbReference type="SMART" id="SM00336">
    <property type="entry name" value="BBOX"/>
    <property type="match status" value="2"/>
</dbReference>
<dbReference type="PROSITE" id="PS51017">
    <property type="entry name" value="CCT"/>
    <property type="match status" value="1"/>
</dbReference>
<feature type="domain" description="B box-type" evidence="10">
    <location>
        <begin position="52"/>
        <end position="99"/>
    </location>
</feature>
<dbReference type="AlphaFoldDB" id="C9EF55"/>
<evidence type="ECO:0000256" key="2">
    <source>
        <dbReference type="ARBA" id="ARBA00010024"/>
    </source>
</evidence>
<evidence type="ECO:0000256" key="7">
    <source>
        <dbReference type="PROSITE-ProRule" id="PRU00024"/>
    </source>
</evidence>
<dbReference type="GO" id="GO:0008270">
    <property type="term" value="F:zinc ion binding"/>
    <property type="evidence" value="ECO:0007669"/>
    <property type="project" value="UniProtKB-KW"/>
</dbReference>
<dbReference type="GO" id="GO:2000028">
    <property type="term" value="P:regulation of photoperiodism, flowering"/>
    <property type="evidence" value="ECO:0007669"/>
    <property type="project" value="TreeGrafter"/>
</dbReference>
<dbReference type="PROSITE" id="PS50119">
    <property type="entry name" value="ZF_BBOX"/>
    <property type="match status" value="2"/>
</dbReference>
<evidence type="ECO:0000256" key="1">
    <source>
        <dbReference type="ARBA" id="ARBA00004123"/>
    </source>
</evidence>
<feature type="compositionally biased region" description="Basic and acidic residues" evidence="9">
    <location>
        <begin position="112"/>
        <end position="123"/>
    </location>
</feature>
<dbReference type="PANTHER" id="PTHR31319">
    <property type="entry name" value="ZINC FINGER PROTEIN CONSTANS-LIKE 4"/>
    <property type="match status" value="1"/>
</dbReference>
<keyword evidence="6 8" id="KW-0539">Nucleus</keyword>
<dbReference type="InterPro" id="IPR049808">
    <property type="entry name" value="CONSTANS-like_Bbox1"/>
</dbReference>
<dbReference type="CDD" id="cd19821">
    <property type="entry name" value="Bbox1_BBX-like"/>
    <property type="match status" value="2"/>
</dbReference>
<feature type="compositionally biased region" description="Acidic residues" evidence="9">
    <location>
        <begin position="124"/>
        <end position="136"/>
    </location>
</feature>
<dbReference type="InterPro" id="IPR010402">
    <property type="entry name" value="CCT_domain"/>
</dbReference>
<evidence type="ECO:0000259" key="10">
    <source>
        <dbReference type="PROSITE" id="PS50119"/>
    </source>
</evidence>
<evidence type="ECO:0000256" key="5">
    <source>
        <dbReference type="ARBA" id="ARBA00022833"/>
    </source>
</evidence>
<evidence type="ECO:0000259" key="11">
    <source>
        <dbReference type="PROSITE" id="PS51017"/>
    </source>
</evidence>
<evidence type="ECO:0000313" key="12">
    <source>
        <dbReference type="EMBL" id="ACV88633.1"/>
    </source>
</evidence>
<evidence type="ECO:0000256" key="6">
    <source>
        <dbReference type="ARBA" id="ARBA00023242"/>
    </source>
</evidence>
<keyword evidence="5" id="KW-0862">Zinc</keyword>
<accession>C9EF55</accession>
<evidence type="ECO:0000256" key="8">
    <source>
        <dbReference type="PROSITE-ProRule" id="PRU00357"/>
    </source>
</evidence>
<sequence>MDGDSSTRRWARVCDSCRSAACTAYCRADAAYLCAGCDSRTHAANRVASRHERVWVCESCERAPAAVSCKADAAALCTACDVDIHSANPLARRHHRTPILPISGQLYSSPHESVHDREPGGAHEEDEDEDGDGDDEAASWLLLNPVKNSNQNNGYGYGGEVDEYLDLVGYNNSCNENQNEGQSIQLHQNLGKNEGDDSVVPVQFLAGDEQQQQQQQQQNLQLDLDMEFEESKAGYNYTASMSQSVSYSSMDASVVPDATAMTDISNSHVRPPKGTIDLFAGPPLQMMPAQFSPMDREARVLRYREKKKTRKFEKTIRYASRKAYAETRPRIKGRFAKRTDVEVEVHQMFSTTVMAESRYSIVPSF</sequence>
<evidence type="ECO:0000256" key="3">
    <source>
        <dbReference type="ARBA" id="ARBA00022723"/>
    </source>
</evidence>
<feature type="region of interest" description="Disordered" evidence="9">
    <location>
        <begin position="102"/>
        <end position="136"/>
    </location>
</feature>